<keyword evidence="1" id="KW-0812">Transmembrane</keyword>
<evidence type="ECO:0000313" key="2">
    <source>
        <dbReference type="EMBL" id="TAJ44097.1"/>
    </source>
</evidence>
<name>A0A483CMI7_9EURY</name>
<accession>A0A483CMI7</accession>
<keyword evidence="1" id="KW-0472">Membrane</keyword>
<keyword evidence="3" id="KW-1185">Reference proteome</keyword>
<reference evidence="2 3" key="1">
    <citation type="submission" date="2017-11" db="EMBL/GenBank/DDBJ databases">
        <title>Isolation and Characterization of Methanofollis Species from Methane Seep Offshore SW Taiwan.</title>
        <authorList>
            <person name="Teng N.-H."/>
            <person name="Lai M.-C."/>
            <person name="Chen S.-C."/>
        </authorList>
    </citation>
    <scope>NUCLEOTIDE SEQUENCE [LARGE SCALE GENOMIC DNA]</scope>
    <source>
        <strain evidence="2 3">FWC-SCC2</strain>
    </source>
</reference>
<protein>
    <submittedName>
        <fullName evidence="2">Uncharacterized protein</fullName>
    </submittedName>
</protein>
<evidence type="ECO:0000313" key="3">
    <source>
        <dbReference type="Proteomes" id="UP000292580"/>
    </source>
</evidence>
<gene>
    <name evidence="2" type="ORF">CUJ86_08680</name>
</gene>
<dbReference type="AlphaFoldDB" id="A0A483CMI7"/>
<organism evidence="2 3">
    <name type="scientific">Methanofollis fontis</name>
    <dbReference type="NCBI Taxonomy" id="2052832"/>
    <lineage>
        <taxon>Archaea</taxon>
        <taxon>Methanobacteriati</taxon>
        <taxon>Methanobacteriota</taxon>
        <taxon>Stenosarchaea group</taxon>
        <taxon>Methanomicrobia</taxon>
        <taxon>Methanomicrobiales</taxon>
        <taxon>Methanomicrobiaceae</taxon>
        <taxon>Methanofollis</taxon>
    </lineage>
</organism>
<proteinExistence type="predicted"/>
<sequence>MMPMKKQNVLMMAGCSGAASVVASVAGSLGFIPLWASEVLIIVIFPIFLVLLGLWWNASKKEGDTPFIGF</sequence>
<feature type="transmembrane region" description="Helical" evidence="1">
    <location>
        <begin position="39"/>
        <end position="58"/>
    </location>
</feature>
<evidence type="ECO:0000256" key="1">
    <source>
        <dbReference type="SAM" id="Phobius"/>
    </source>
</evidence>
<keyword evidence="1" id="KW-1133">Transmembrane helix</keyword>
<dbReference type="EMBL" id="PGCL01000003">
    <property type="protein sequence ID" value="TAJ44097.1"/>
    <property type="molecule type" value="Genomic_DNA"/>
</dbReference>
<comment type="caution">
    <text evidence="2">The sequence shown here is derived from an EMBL/GenBank/DDBJ whole genome shotgun (WGS) entry which is preliminary data.</text>
</comment>
<dbReference type="Proteomes" id="UP000292580">
    <property type="component" value="Unassembled WGS sequence"/>
</dbReference>